<evidence type="ECO:0000313" key="1">
    <source>
        <dbReference type="EMBL" id="OGK20860.1"/>
    </source>
</evidence>
<sequence length="189" mass="22337">MRVFFTASLRGTNEFKNYYKNIYRETENLGYVHLDKEIFALSSQKYYKSIENAGRKAFVDLYNRKMKHLKEADICIFECSLHSLSIGFLIQKALDFNKPTIVLFLKDHVPHFLAGIEDEKLIVHEYEEKTLNSVLRKCFDDAREKRDKRFNFFISPRLLTYLEKTSSALGITKSKFIRGLLIEHMKKFS</sequence>
<name>A0A1F7GPA5_9BACT</name>
<proteinExistence type="predicted"/>
<evidence type="ECO:0008006" key="3">
    <source>
        <dbReference type="Google" id="ProtNLM"/>
    </source>
</evidence>
<dbReference type="Proteomes" id="UP000177026">
    <property type="component" value="Unassembled WGS sequence"/>
</dbReference>
<evidence type="ECO:0000313" key="2">
    <source>
        <dbReference type="Proteomes" id="UP000177026"/>
    </source>
</evidence>
<protein>
    <recommendedName>
        <fullName evidence="3">Ribbon-helix-helix protein CopG domain-containing protein</fullName>
    </recommendedName>
</protein>
<dbReference type="Gene3D" id="3.40.50.450">
    <property type="match status" value="1"/>
</dbReference>
<dbReference type="AlphaFoldDB" id="A0A1F7GPA5"/>
<gene>
    <name evidence="1" type="ORF">A2866_04850</name>
</gene>
<accession>A0A1F7GPA5</accession>
<reference evidence="1 2" key="1">
    <citation type="journal article" date="2016" name="Nat. Commun.">
        <title>Thousands of microbial genomes shed light on interconnected biogeochemical processes in an aquifer system.</title>
        <authorList>
            <person name="Anantharaman K."/>
            <person name="Brown C.T."/>
            <person name="Hug L.A."/>
            <person name="Sharon I."/>
            <person name="Castelle C.J."/>
            <person name="Probst A.J."/>
            <person name="Thomas B.C."/>
            <person name="Singh A."/>
            <person name="Wilkins M.J."/>
            <person name="Karaoz U."/>
            <person name="Brodie E.L."/>
            <person name="Williams K.H."/>
            <person name="Hubbard S.S."/>
            <person name="Banfield J.F."/>
        </authorList>
    </citation>
    <scope>NUCLEOTIDE SEQUENCE [LARGE SCALE GENOMIC DNA]</scope>
</reference>
<organism evidence="1 2">
    <name type="scientific">Candidatus Roizmanbacteria bacterium RIFCSPHIGHO2_01_FULL_39_8</name>
    <dbReference type="NCBI Taxonomy" id="1802033"/>
    <lineage>
        <taxon>Bacteria</taxon>
        <taxon>Candidatus Roizmaniibacteriota</taxon>
    </lineage>
</organism>
<comment type="caution">
    <text evidence="1">The sequence shown here is derived from an EMBL/GenBank/DDBJ whole genome shotgun (WGS) entry which is preliminary data.</text>
</comment>
<dbReference type="EMBL" id="MFZI01000027">
    <property type="protein sequence ID" value="OGK20860.1"/>
    <property type="molecule type" value="Genomic_DNA"/>
</dbReference>